<reference evidence="1" key="1">
    <citation type="submission" date="2021-12" db="EMBL/GenBank/DDBJ databases">
        <authorList>
            <person name="King R."/>
        </authorList>
    </citation>
    <scope>NUCLEOTIDE SEQUENCE</scope>
</reference>
<organism evidence="1 2">
    <name type="scientific">Chilo suppressalis</name>
    <name type="common">Asiatic rice borer moth</name>
    <dbReference type="NCBI Taxonomy" id="168631"/>
    <lineage>
        <taxon>Eukaryota</taxon>
        <taxon>Metazoa</taxon>
        <taxon>Ecdysozoa</taxon>
        <taxon>Arthropoda</taxon>
        <taxon>Hexapoda</taxon>
        <taxon>Insecta</taxon>
        <taxon>Pterygota</taxon>
        <taxon>Neoptera</taxon>
        <taxon>Endopterygota</taxon>
        <taxon>Lepidoptera</taxon>
        <taxon>Glossata</taxon>
        <taxon>Ditrysia</taxon>
        <taxon>Pyraloidea</taxon>
        <taxon>Crambidae</taxon>
        <taxon>Crambinae</taxon>
        <taxon>Chilo</taxon>
    </lineage>
</organism>
<accession>A0ABN8L7C5</accession>
<evidence type="ECO:0000313" key="1">
    <source>
        <dbReference type="EMBL" id="CAH2985414.1"/>
    </source>
</evidence>
<gene>
    <name evidence="1" type="ORF">CHILSU_LOCUS5246</name>
</gene>
<name>A0ABN8L7C5_CHISP</name>
<dbReference type="Proteomes" id="UP001153292">
    <property type="component" value="Chromosome 2"/>
</dbReference>
<sequence length="271" mass="30474">MESIYKLSFYKKKNNWKFSKAEFQCNEPDPKPVDIVHHNLQNLECVSMDINLAEPQLGPPPDENPIRWTNSEEKIQDVSIQKLQELTALNSVFVEADLGEVDLMHNPDDVLDVAEQWLRSQSTTISDLVSFENFIRGASEAPHSSELDLLSLSEDEAVRRIAILSSQQLLSEVTRHTNALRLLLNEVRTRQQMRLCSQSMEYPQVESMSEPAASASTTLPSTTLPLSTIVRFVDSQTVAGAFEQDQPGKGRGRLRPRSGIIGIGKGRPFWL</sequence>
<proteinExistence type="predicted"/>
<keyword evidence="2" id="KW-1185">Reference proteome</keyword>
<evidence type="ECO:0000313" key="2">
    <source>
        <dbReference type="Proteomes" id="UP001153292"/>
    </source>
</evidence>
<protein>
    <submittedName>
        <fullName evidence="1">Uncharacterized protein</fullName>
    </submittedName>
</protein>
<dbReference type="EMBL" id="OU963895">
    <property type="protein sequence ID" value="CAH2985414.1"/>
    <property type="molecule type" value="Genomic_DNA"/>
</dbReference>